<comment type="caution">
    <text evidence="5">Lacks conserved residue(s) required for the propagation of feature annotation.</text>
</comment>
<comment type="PTM">
    <text evidence="5">Is modified by deamidation of its C-terminal glutamine to glutamate by the deamidase Dop, a prerequisite to the subsequent pupylation process.</text>
</comment>
<dbReference type="GO" id="GO:0031386">
    <property type="term" value="F:protein tag activity"/>
    <property type="evidence" value="ECO:0007669"/>
    <property type="project" value="UniProtKB-UniRule"/>
</dbReference>
<reference evidence="7 8" key="1">
    <citation type="submission" date="2018-02" db="EMBL/GenBank/DDBJ databases">
        <title>Genomic Encyclopedia of Archaeal and Bacterial Type Strains, Phase II (KMG-II): from individual species to whole genera.</title>
        <authorList>
            <person name="Goeker M."/>
        </authorList>
    </citation>
    <scope>NUCLEOTIDE SEQUENCE [LARGE SCALE GENOMIC DNA]</scope>
    <source>
        <strain evidence="7 8">DSM 22857</strain>
    </source>
</reference>
<dbReference type="AlphaFoldDB" id="A0A2S6IKI3"/>
<dbReference type="GO" id="GO:0019941">
    <property type="term" value="P:modification-dependent protein catabolic process"/>
    <property type="evidence" value="ECO:0007669"/>
    <property type="project" value="UniProtKB-UniRule"/>
</dbReference>
<feature type="cross-link" description="Isoglutamyl lysine isopeptide (Gln-Lys) (interchain with K-? in acceptor proteins)" evidence="5">
    <location>
        <position position="62"/>
    </location>
</feature>
<keyword evidence="5" id="KW-0833">Ubl conjugation pathway</keyword>
<dbReference type="RefSeq" id="WP_104432985.1">
    <property type="nucleotide sequence ID" value="NZ_PTJD01000007.1"/>
</dbReference>
<dbReference type="Proteomes" id="UP000239485">
    <property type="component" value="Unassembled WGS sequence"/>
</dbReference>
<comment type="caution">
    <text evidence="7">The sequence shown here is derived from an EMBL/GenBank/DDBJ whole genome shotgun (WGS) entry which is preliminary data.</text>
</comment>
<dbReference type="InterPro" id="IPR008515">
    <property type="entry name" value="Ubiquitin-like_Pup"/>
</dbReference>
<evidence type="ECO:0000256" key="2">
    <source>
        <dbReference type="ARBA" id="ARBA00010616"/>
    </source>
</evidence>
<dbReference type="HAMAP" id="MF_02106">
    <property type="entry name" value="Pup"/>
    <property type="match status" value="1"/>
</dbReference>
<feature type="region of interest" description="Disordered" evidence="6">
    <location>
        <begin position="1"/>
        <end position="33"/>
    </location>
</feature>
<comment type="subunit">
    <text evidence="5">Strongly interacts with the proteasome-associated ATPase ARC through a hydrophobic interface; the interacting region of Pup lies in its C-terminal half. There is one Pup binding site per ARC hexamer ring.</text>
</comment>
<dbReference type="UniPathway" id="UPA00997"/>
<gene>
    <name evidence="5" type="primary">pup</name>
    <name evidence="7" type="ORF">CLV92_107189</name>
</gene>
<comment type="function">
    <text evidence="5">Protein modifier that is covalently attached to lysine residues of substrate proteins, thereby targeting them for proteasomal degradation. The tagging system is termed pupylation.</text>
</comment>
<proteinExistence type="inferred from homology"/>
<evidence type="ECO:0000256" key="1">
    <source>
        <dbReference type="ARBA" id="ARBA00004707"/>
    </source>
</evidence>
<feature type="modified residue" description="Deamidated glutamine" evidence="5">
    <location>
        <position position="62"/>
    </location>
</feature>
<evidence type="ECO:0000256" key="4">
    <source>
        <dbReference type="ARBA" id="ARBA00032321"/>
    </source>
</evidence>
<dbReference type="OrthoDB" id="3254977at2"/>
<evidence type="ECO:0000256" key="5">
    <source>
        <dbReference type="HAMAP-Rule" id="MF_02106"/>
    </source>
</evidence>
<accession>A0A2S6IKI3</accession>
<evidence type="ECO:0000313" key="7">
    <source>
        <dbReference type="EMBL" id="PPK94686.1"/>
    </source>
</evidence>
<dbReference type="GO" id="GO:0070490">
    <property type="term" value="P:protein pupylation"/>
    <property type="evidence" value="ECO:0007669"/>
    <property type="project" value="UniProtKB-UniRule"/>
</dbReference>
<evidence type="ECO:0000256" key="6">
    <source>
        <dbReference type="SAM" id="MobiDB-lite"/>
    </source>
</evidence>
<keyword evidence="5" id="KW-1017">Isopeptide bond</keyword>
<feature type="compositionally biased region" description="Basic and acidic residues" evidence="6">
    <location>
        <begin position="1"/>
        <end position="14"/>
    </location>
</feature>
<organism evidence="7 8">
    <name type="scientific">Kineococcus xinjiangensis</name>
    <dbReference type="NCBI Taxonomy" id="512762"/>
    <lineage>
        <taxon>Bacteria</taxon>
        <taxon>Bacillati</taxon>
        <taxon>Actinomycetota</taxon>
        <taxon>Actinomycetes</taxon>
        <taxon>Kineosporiales</taxon>
        <taxon>Kineosporiaceae</taxon>
        <taxon>Kineococcus</taxon>
    </lineage>
</organism>
<dbReference type="NCBIfam" id="TIGR03687">
    <property type="entry name" value="pupylate_cterm"/>
    <property type="match status" value="1"/>
</dbReference>
<sequence length="62" mass="7075">MPAHEQQRPHRREDEPEELETAPTAQTSTHDEDVDALLDEIDDVLETNSEEFVRGFVQKGGQ</sequence>
<dbReference type="GO" id="GO:0010498">
    <property type="term" value="P:proteasomal protein catabolic process"/>
    <property type="evidence" value="ECO:0007669"/>
    <property type="project" value="UniProtKB-UniRule"/>
</dbReference>
<name>A0A2S6IKI3_9ACTN</name>
<dbReference type="Pfam" id="PF05639">
    <property type="entry name" value="Pup"/>
    <property type="match status" value="1"/>
</dbReference>
<comment type="domain">
    <text evidence="5">The N-terminal unstructured half of Pup provides a signal required to initiate unfolding and degradation by the proteasome but is not needed for pupylation, while the C-terminal helical half of Pup interacts with ARC to target proteins to the proteasome.</text>
</comment>
<evidence type="ECO:0000256" key="3">
    <source>
        <dbReference type="ARBA" id="ARBA00016748"/>
    </source>
</evidence>
<protein>
    <recommendedName>
        <fullName evidence="3 5">Prokaryotic ubiquitin-like protein Pup</fullName>
    </recommendedName>
    <alternativeName>
        <fullName evidence="4 5">Bacterial ubiquitin-like modifier</fullName>
    </alternativeName>
</protein>
<evidence type="ECO:0000313" key="8">
    <source>
        <dbReference type="Proteomes" id="UP000239485"/>
    </source>
</evidence>
<comment type="pathway">
    <text evidence="1 5">Protein degradation; proteasomal Pup-dependent pathway.</text>
</comment>
<dbReference type="GO" id="GO:0070628">
    <property type="term" value="F:proteasome binding"/>
    <property type="evidence" value="ECO:0007669"/>
    <property type="project" value="UniProtKB-UniRule"/>
</dbReference>
<comment type="similarity">
    <text evidence="2 5">Belongs to the prokaryotic ubiquitin-like protein family.</text>
</comment>
<dbReference type="EMBL" id="PTJD01000007">
    <property type="protein sequence ID" value="PPK94686.1"/>
    <property type="molecule type" value="Genomic_DNA"/>
</dbReference>
<keyword evidence="8" id="KW-1185">Reference proteome</keyword>